<feature type="compositionally biased region" description="Basic residues" evidence="1">
    <location>
        <begin position="170"/>
        <end position="183"/>
    </location>
</feature>
<feature type="compositionally biased region" description="Basic and acidic residues" evidence="1">
    <location>
        <begin position="120"/>
        <end position="129"/>
    </location>
</feature>
<feature type="compositionally biased region" description="Basic residues" evidence="1">
    <location>
        <begin position="262"/>
        <end position="281"/>
    </location>
</feature>
<feature type="compositionally biased region" description="Basic and acidic residues" evidence="1">
    <location>
        <begin position="184"/>
        <end position="199"/>
    </location>
</feature>
<dbReference type="GeneTree" id="ENSGT00770000121795"/>
<organism evidence="2 3">
    <name type="scientific">Cyprinodon variegatus</name>
    <name type="common">Sheepshead minnow</name>
    <dbReference type="NCBI Taxonomy" id="28743"/>
    <lineage>
        <taxon>Eukaryota</taxon>
        <taxon>Metazoa</taxon>
        <taxon>Chordata</taxon>
        <taxon>Craniata</taxon>
        <taxon>Vertebrata</taxon>
        <taxon>Euteleostomi</taxon>
        <taxon>Actinopterygii</taxon>
        <taxon>Neopterygii</taxon>
        <taxon>Teleostei</taxon>
        <taxon>Neoteleostei</taxon>
        <taxon>Acanthomorphata</taxon>
        <taxon>Ovalentaria</taxon>
        <taxon>Atherinomorphae</taxon>
        <taxon>Cyprinodontiformes</taxon>
        <taxon>Cyprinodontidae</taxon>
        <taxon>Cyprinodon</taxon>
    </lineage>
</organism>
<evidence type="ECO:0008006" key="4">
    <source>
        <dbReference type="Google" id="ProtNLM"/>
    </source>
</evidence>
<name>A0A3Q2G1P9_CYPVA</name>
<dbReference type="OMA" id="KQTEQRG"/>
<keyword evidence="3" id="KW-1185">Reference proteome</keyword>
<sequence>MSFCSYKVGRYEPSSTRIQSGSRSGTKDVAHLFPSESKIQRTSGNKLIQDDSDSPSQRGREGQKVFKTKATEQQDSGEELTESSVTIHKRRGRPKGSKKQTSSEKTVETELSPKKRGRPRKSDSVKKPVAEGIPNGSSDAPKRGRPKGSVKRKSESLTSGEEDECSPVTPRKRGRPKGARNKKSRMEREYSDWDAEAYRAQKSVKTLRGRPRKPVVKKNVYISEPLKRGRGRPKGSLNKKPSSLIAHGKVGRPRKIFSLPVKGRKPGRPRLQPGKRGRPRKYPLPSPEELKKPKVWKPLGRPRKYPRKLSSLSPHILYQGIKEALD</sequence>
<dbReference type="AlphaFoldDB" id="A0A3Q2G1P9"/>
<dbReference type="Ensembl" id="ENSCVAT00000023943.1">
    <property type="protein sequence ID" value="ENSCVAP00000015770.1"/>
    <property type="gene ID" value="ENSCVAG00000018621.1"/>
</dbReference>
<feature type="compositionally biased region" description="Polar residues" evidence="1">
    <location>
        <begin position="13"/>
        <end position="24"/>
    </location>
</feature>
<dbReference type="PRINTS" id="PR00929">
    <property type="entry name" value="ATHOOK"/>
</dbReference>
<feature type="region of interest" description="Disordered" evidence="1">
    <location>
        <begin position="1"/>
        <end position="309"/>
    </location>
</feature>
<feature type="compositionally biased region" description="Basic and acidic residues" evidence="1">
    <location>
        <begin position="101"/>
        <end position="113"/>
    </location>
</feature>
<dbReference type="InterPro" id="IPR017956">
    <property type="entry name" value="AT_hook_DNA-bd_motif"/>
</dbReference>
<feature type="compositionally biased region" description="Basic and acidic residues" evidence="1">
    <location>
        <begin position="58"/>
        <end position="72"/>
    </location>
</feature>
<proteinExistence type="predicted"/>
<evidence type="ECO:0000256" key="1">
    <source>
        <dbReference type="SAM" id="MobiDB-lite"/>
    </source>
</evidence>
<evidence type="ECO:0000313" key="3">
    <source>
        <dbReference type="Proteomes" id="UP000265020"/>
    </source>
</evidence>
<evidence type="ECO:0000313" key="2">
    <source>
        <dbReference type="Ensembl" id="ENSCVAP00000015770.1"/>
    </source>
</evidence>
<dbReference type="Proteomes" id="UP000265020">
    <property type="component" value="Unassembled WGS sequence"/>
</dbReference>
<feature type="compositionally biased region" description="Basic residues" evidence="1">
    <location>
        <begin position="87"/>
        <end position="98"/>
    </location>
</feature>
<reference evidence="2" key="2">
    <citation type="submission" date="2025-09" db="UniProtKB">
        <authorList>
            <consortium name="Ensembl"/>
        </authorList>
    </citation>
    <scope>IDENTIFICATION</scope>
</reference>
<dbReference type="SMART" id="SM00384">
    <property type="entry name" value="AT_hook"/>
    <property type="match status" value="9"/>
</dbReference>
<dbReference type="GO" id="GO:0003677">
    <property type="term" value="F:DNA binding"/>
    <property type="evidence" value="ECO:0007669"/>
    <property type="project" value="InterPro"/>
</dbReference>
<dbReference type="STRING" id="28743.ENSCVAP00000015770"/>
<accession>A0A3Q2G1P9</accession>
<feature type="compositionally biased region" description="Basic residues" evidence="1">
    <location>
        <begin position="205"/>
        <end position="216"/>
    </location>
</feature>
<protein>
    <recommendedName>
        <fullName evidence="4">Chromosomal protein D1-like</fullName>
    </recommendedName>
</protein>
<reference evidence="2" key="1">
    <citation type="submission" date="2025-08" db="UniProtKB">
        <authorList>
            <consortium name="Ensembl"/>
        </authorList>
    </citation>
    <scope>IDENTIFICATION</scope>
</reference>